<evidence type="ECO:0000313" key="3">
    <source>
        <dbReference type="Proteomes" id="UP001352852"/>
    </source>
</evidence>
<name>A0ABU7EZ12_9TELE</name>
<keyword evidence="1" id="KW-1133">Transmembrane helix</keyword>
<evidence type="ECO:0000313" key="2">
    <source>
        <dbReference type="EMBL" id="MED6292407.1"/>
    </source>
</evidence>
<proteinExistence type="predicted"/>
<keyword evidence="1" id="KW-0812">Transmembrane</keyword>
<evidence type="ECO:0000256" key="1">
    <source>
        <dbReference type="SAM" id="Phobius"/>
    </source>
</evidence>
<sequence length="50" mass="5793">STDWPPLCYILLILRITGLILMISIIAVVSTRTRGKPLHNQQNLLQKMYR</sequence>
<feature type="transmembrane region" description="Helical" evidence="1">
    <location>
        <begin position="6"/>
        <end position="29"/>
    </location>
</feature>
<protein>
    <submittedName>
        <fullName evidence="2">Uncharacterized protein</fullName>
    </submittedName>
</protein>
<comment type="caution">
    <text evidence="2">The sequence shown here is derived from an EMBL/GenBank/DDBJ whole genome shotgun (WGS) entry which is preliminary data.</text>
</comment>
<accession>A0ABU7EZ12</accession>
<organism evidence="2 3">
    <name type="scientific">Characodon lateralis</name>
    <dbReference type="NCBI Taxonomy" id="208331"/>
    <lineage>
        <taxon>Eukaryota</taxon>
        <taxon>Metazoa</taxon>
        <taxon>Chordata</taxon>
        <taxon>Craniata</taxon>
        <taxon>Vertebrata</taxon>
        <taxon>Euteleostomi</taxon>
        <taxon>Actinopterygii</taxon>
        <taxon>Neopterygii</taxon>
        <taxon>Teleostei</taxon>
        <taxon>Neoteleostei</taxon>
        <taxon>Acanthomorphata</taxon>
        <taxon>Ovalentaria</taxon>
        <taxon>Atherinomorphae</taxon>
        <taxon>Cyprinodontiformes</taxon>
        <taxon>Goodeidae</taxon>
        <taxon>Characodon</taxon>
    </lineage>
</organism>
<feature type="non-terminal residue" evidence="2">
    <location>
        <position position="1"/>
    </location>
</feature>
<keyword evidence="3" id="KW-1185">Reference proteome</keyword>
<dbReference type="Proteomes" id="UP001352852">
    <property type="component" value="Unassembled WGS sequence"/>
</dbReference>
<gene>
    <name evidence="2" type="ORF">CHARACLAT_033618</name>
</gene>
<keyword evidence="1" id="KW-0472">Membrane</keyword>
<dbReference type="EMBL" id="JAHUTJ010073292">
    <property type="protein sequence ID" value="MED6292407.1"/>
    <property type="molecule type" value="Genomic_DNA"/>
</dbReference>
<reference evidence="2 3" key="1">
    <citation type="submission" date="2021-06" db="EMBL/GenBank/DDBJ databases">
        <authorList>
            <person name="Palmer J.M."/>
        </authorList>
    </citation>
    <scope>NUCLEOTIDE SEQUENCE [LARGE SCALE GENOMIC DNA]</scope>
    <source>
        <strain evidence="2 3">CL_MEX2019</strain>
        <tissue evidence="2">Muscle</tissue>
    </source>
</reference>